<keyword evidence="4" id="KW-1185">Reference proteome</keyword>
<protein>
    <recommendedName>
        <fullName evidence="2">Retrovirus-related Pol polyprotein from transposon TNT 1-94-like beta-barrel domain-containing protein</fullName>
    </recommendedName>
</protein>
<feature type="region of interest" description="Disordered" evidence="1">
    <location>
        <begin position="1"/>
        <end position="35"/>
    </location>
</feature>
<organism evidence="3 4">
    <name type="scientific">Porphyra umbilicalis</name>
    <name type="common">Purple laver</name>
    <name type="synonym">Red alga</name>
    <dbReference type="NCBI Taxonomy" id="2786"/>
    <lineage>
        <taxon>Eukaryota</taxon>
        <taxon>Rhodophyta</taxon>
        <taxon>Bangiophyceae</taxon>
        <taxon>Bangiales</taxon>
        <taxon>Bangiaceae</taxon>
        <taxon>Porphyra</taxon>
    </lineage>
</organism>
<evidence type="ECO:0000256" key="1">
    <source>
        <dbReference type="SAM" id="MobiDB-lite"/>
    </source>
</evidence>
<evidence type="ECO:0000313" key="3">
    <source>
        <dbReference type="EMBL" id="OSX79442.1"/>
    </source>
</evidence>
<dbReference type="InterPro" id="IPR054722">
    <property type="entry name" value="PolX-like_BBD"/>
</dbReference>
<reference evidence="3 4" key="1">
    <citation type="submission" date="2017-03" db="EMBL/GenBank/DDBJ databases">
        <title>WGS assembly of Porphyra umbilicalis.</title>
        <authorList>
            <person name="Brawley S.H."/>
            <person name="Blouin N.A."/>
            <person name="Ficko-Blean E."/>
            <person name="Wheeler G.L."/>
            <person name="Lohr M."/>
            <person name="Goodson H.V."/>
            <person name="Jenkins J.W."/>
            <person name="Blaby-Haas C.E."/>
            <person name="Helliwell K.E."/>
            <person name="Chan C."/>
            <person name="Marriage T."/>
            <person name="Bhattacharya D."/>
            <person name="Klein A.S."/>
            <person name="Badis Y."/>
            <person name="Brodie J."/>
            <person name="Cao Y."/>
            <person name="Collen J."/>
            <person name="Dittami S.M."/>
            <person name="Gachon C.M."/>
            <person name="Green B.R."/>
            <person name="Karpowicz S."/>
            <person name="Kim J.W."/>
            <person name="Kudahl U."/>
            <person name="Lin S."/>
            <person name="Michel G."/>
            <person name="Mittag M."/>
            <person name="Olson B.J."/>
            <person name="Pangilinan J."/>
            <person name="Peng Y."/>
            <person name="Qiu H."/>
            <person name="Shu S."/>
            <person name="Singer J.T."/>
            <person name="Smith A.G."/>
            <person name="Sprecher B.N."/>
            <person name="Wagner V."/>
            <person name="Wang W."/>
            <person name="Wang Z.-Y."/>
            <person name="Yan J."/>
            <person name="Yarish C."/>
            <person name="Zoeuner-Riek S."/>
            <person name="Zhuang Y."/>
            <person name="Zou Y."/>
            <person name="Lindquist E.A."/>
            <person name="Grimwood J."/>
            <person name="Barry K."/>
            <person name="Rokhsar D.S."/>
            <person name="Schmutz J."/>
            <person name="Stiller J.W."/>
            <person name="Grossman A.R."/>
            <person name="Prochnik S.E."/>
        </authorList>
    </citation>
    <scope>NUCLEOTIDE SEQUENCE [LARGE SCALE GENOMIC DNA]</scope>
    <source>
        <strain evidence="3">4086291</strain>
    </source>
</reference>
<sequence length="193" mass="20134">MIDSGATNHMQITRSGSTTYAPTPSDVTIANGESLPAPGHGSVTLSTSLGGIVTLGHALYVPGITVNLLSVRAMAKRGKVTFEGDTVTIEQDGHVVALGRVDDNDQYMFEGATINPTAMSARAPRPVVPPAAVLSAAVAYGKVGPVRHLWHRRMGHLGNANVAKLAKLVTGMTLQASEIKAVEGAPYRASRRA</sequence>
<accession>A0A1X6PF10</accession>
<name>A0A1X6PF10_PORUM</name>
<evidence type="ECO:0000313" key="4">
    <source>
        <dbReference type="Proteomes" id="UP000218209"/>
    </source>
</evidence>
<gene>
    <name evidence="3" type="ORF">BU14_0077s0062</name>
</gene>
<dbReference type="Pfam" id="PF22936">
    <property type="entry name" value="Pol_BBD"/>
    <property type="match status" value="1"/>
</dbReference>
<evidence type="ECO:0000259" key="2">
    <source>
        <dbReference type="Pfam" id="PF22936"/>
    </source>
</evidence>
<feature type="compositionally biased region" description="Polar residues" evidence="1">
    <location>
        <begin position="1"/>
        <end position="28"/>
    </location>
</feature>
<dbReference type="OrthoDB" id="413361at2759"/>
<feature type="domain" description="Retrovirus-related Pol polyprotein from transposon TNT 1-94-like beta-barrel" evidence="2">
    <location>
        <begin position="1"/>
        <end position="78"/>
    </location>
</feature>
<dbReference type="AlphaFoldDB" id="A0A1X6PF10"/>
<dbReference type="Proteomes" id="UP000218209">
    <property type="component" value="Unassembled WGS sequence"/>
</dbReference>
<proteinExistence type="predicted"/>
<dbReference type="EMBL" id="KV918791">
    <property type="protein sequence ID" value="OSX79442.1"/>
    <property type="molecule type" value="Genomic_DNA"/>
</dbReference>